<keyword evidence="1" id="KW-0853">WD repeat</keyword>
<evidence type="ECO:0000256" key="2">
    <source>
        <dbReference type="SAM" id="MobiDB-lite"/>
    </source>
</evidence>
<dbReference type="PROSITE" id="PS50294">
    <property type="entry name" value="WD_REPEATS_REGION"/>
    <property type="match status" value="1"/>
</dbReference>
<name>A0ABN7TB24_OIKDI</name>
<protein>
    <submittedName>
        <fullName evidence="3">Oidioi.mRNA.OKI2018_I69.chr2.g6830.t1.cds</fullName>
    </submittedName>
</protein>
<proteinExistence type="predicted"/>
<dbReference type="InterPro" id="IPR001680">
    <property type="entry name" value="WD40_rpt"/>
</dbReference>
<feature type="compositionally biased region" description="Pro residues" evidence="2">
    <location>
        <begin position="716"/>
        <end position="726"/>
    </location>
</feature>
<dbReference type="SUPFAM" id="SSF50978">
    <property type="entry name" value="WD40 repeat-like"/>
    <property type="match status" value="2"/>
</dbReference>
<dbReference type="EMBL" id="OU015567">
    <property type="protein sequence ID" value="CAG5112638.1"/>
    <property type="molecule type" value="Genomic_DNA"/>
</dbReference>
<feature type="compositionally biased region" description="Basic and acidic residues" evidence="2">
    <location>
        <begin position="616"/>
        <end position="626"/>
    </location>
</feature>
<dbReference type="Gene3D" id="2.130.10.10">
    <property type="entry name" value="YVTN repeat-like/Quinoprotein amine dehydrogenase"/>
    <property type="match status" value="2"/>
</dbReference>
<dbReference type="InterPro" id="IPR036322">
    <property type="entry name" value="WD40_repeat_dom_sf"/>
</dbReference>
<evidence type="ECO:0000313" key="3">
    <source>
        <dbReference type="EMBL" id="CAG5112638.1"/>
    </source>
</evidence>
<dbReference type="Pfam" id="PF00400">
    <property type="entry name" value="WD40"/>
    <property type="match status" value="2"/>
</dbReference>
<evidence type="ECO:0000256" key="1">
    <source>
        <dbReference type="PROSITE-ProRule" id="PRU00221"/>
    </source>
</evidence>
<feature type="region of interest" description="Disordered" evidence="2">
    <location>
        <begin position="872"/>
        <end position="893"/>
    </location>
</feature>
<dbReference type="InterPro" id="IPR015943">
    <property type="entry name" value="WD40/YVTN_repeat-like_dom_sf"/>
</dbReference>
<organism evidence="3 4">
    <name type="scientific">Oikopleura dioica</name>
    <name type="common">Tunicate</name>
    <dbReference type="NCBI Taxonomy" id="34765"/>
    <lineage>
        <taxon>Eukaryota</taxon>
        <taxon>Metazoa</taxon>
        <taxon>Chordata</taxon>
        <taxon>Tunicata</taxon>
        <taxon>Appendicularia</taxon>
        <taxon>Copelata</taxon>
        <taxon>Oikopleuridae</taxon>
        <taxon>Oikopleura</taxon>
    </lineage>
</organism>
<feature type="repeat" description="WD" evidence="1">
    <location>
        <begin position="521"/>
        <end position="553"/>
    </location>
</feature>
<dbReference type="PANTHER" id="PTHR45532">
    <property type="entry name" value="WD REPEAT-CONTAINING PROTEIN 97"/>
    <property type="match status" value="1"/>
</dbReference>
<evidence type="ECO:0000313" key="4">
    <source>
        <dbReference type="Proteomes" id="UP001158576"/>
    </source>
</evidence>
<reference evidence="3 4" key="1">
    <citation type="submission" date="2021-04" db="EMBL/GenBank/DDBJ databases">
        <authorList>
            <person name="Bliznina A."/>
        </authorList>
    </citation>
    <scope>NUCLEOTIDE SEQUENCE [LARGE SCALE GENOMIC DNA]</scope>
</reference>
<sequence>MELKKSRIKYKEHRFEHPISAAVNIGNKLAIAFPAREDEVSGKIIELPKIDLAGRIIPVPEDVKKLVAIPTRSKKQQKFVLLAVTQSKFILFNDQGKRKATANHQNFQRKLHCVWDSSGEILYSTSGRFTVTSWNFGFGLNSINMGAEIESSKFEVIGLSVNNYRQLAILGSEVIILHDLINHQKRELIKLHNNQITIIETTGDRWITGSLDGTLKIWNLDWQLIDTMVSHQHEVIAISAMTILSGTELVLSQSLDGRIICWSLEGAEVVMDEFLPESPQFERRQVGYSAGMLARSDQSLLSYGEYGLYDYHINLLYSKLHQFHGPVRRIELGIPTLSEYSGSGNVLAVQVGDSEIILISTLGLVINRVKVMGPIEDFAYQKHLELLHILVAGGIEVYGVASFEKPAPLLSHFTTARSREVKSVEIYTPDNDFLIPDWDVFCTSQRSLTRWNARSSSVCFAVFYRIYASTNECLEPISRDSVKDSHLVELINGCPLIAVNSPESMEFSIRKSGPGTLVDPLEQHADHVTSLCTTADLNFAVSASLDGIIKVWSERGDLRQTADLNRPIGSLSFAGGSGDLIVAFQNSTELQVVNAKDYLPEDYLKNTMIRRLGKVEEAPKMTARDSSDDEEEEPEEEEAIEDDDGENEEARNLLRRNRDIAKIKAAKGEVQKTDFSKTEREQIERVAFDKYMKVAFGERANIHIPTEEDYVNWKPPVTPPPEPDPSQEPTVDNEIEEQEDQQSSSPVDVNANPDEAITEVASKTSVRSNIEGAPVPAGIGRALSAISNTTVSNTLIPNSTFRSSIPDLESLDEDGKWKRPEYNFSSLTALPQEEDEEEFVPIPLRQEAAPTPPLVQKSLLLQQMEAAIVAEQNKEDEAQEAEKQAEIEEQERVRKEAELKARREETASRNLKPKNFKVREHARRVPFTLAPALPSPRNSLIEQLPVNSAQISFSTKTESGPLEQVPSVIPLEVSAEPEIAAEVALPKTQISKSPTCYKPSKFVTPKTPSLQRPSPLPPLEALVLDSDELTVEDLSRPSTRQYSARSKATTARTPRLVTWPGLGQFAHHSWYPALLASFEDGTVVTNEFDFYTELVKLLGTLTNEEIFSDLVDFLLNAQSERTIAAFHVDLSNQLIYARLDRTLWDVEKEIVSSSMRWLHTVDRQSTRYGNVFLLRLHLDISEERFQLLRSVDIEDEENLIIKKVDALANPQAIKRFVESWSAKAINADYGKGSWIDGLRLFVESKTKREKAPMSAPPIIQTQAKVESKTEKSKNMEENIVTLPRRRIRRVLPPLMTEINERGEPNITRVTVPRSKIILAPFGSFWESHKPGSTSRALPLDAAPINVPPPPMYYPDEVDLPEPSLVDRMQKFFFIQNSYYVDDVYM</sequence>
<feature type="compositionally biased region" description="Acidic residues" evidence="2">
    <location>
        <begin position="627"/>
        <end position="647"/>
    </location>
</feature>
<feature type="region of interest" description="Disordered" evidence="2">
    <location>
        <begin position="616"/>
        <end position="649"/>
    </location>
</feature>
<feature type="repeat" description="WD" evidence="1">
    <location>
        <begin position="189"/>
        <end position="221"/>
    </location>
</feature>
<dbReference type="SMART" id="SM00320">
    <property type="entry name" value="WD40"/>
    <property type="match status" value="4"/>
</dbReference>
<feature type="region of interest" description="Disordered" evidence="2">
    <location>
        <begin position="710"/>
        <end position="754"/>
    </location>
</feature>
<dbReference type="PROSITE" id="PS50082">
    <property type="entry name" value="WD_REPEATS_2"/>
    <property type="match status" value="2"/>
</dbReference>
<accession>A0ABN7TB24</accession>
<dbReference type="PANTHER" id="PTHR45532:SF1">
    <property type="entry name" value="WD REPEAT-CONTAINING PROTEIN 97"/>
    <property type="match status" value="1"/>
</dbReference>
<feature type="compositionally biased region" description="Acidic residues" evidence="2">
    <location>
        <begin position="731"/>
        <end position="740"/>
    </location>
</feature>
<keyword evidence="4" id="KW-1185">Reference proteome</keyword>
<gene>
    <name evidence="3" type="ORF">OKIOD_LOCUS15595</name>
</gene>
<dbReference type="Proteomes" id="UP001158576">
    <property type="component" value="Chromosome 2"/>
</dbReference>